<accession>A0A699XJJ8</accession>
<dbReference type="EMBL" id="BKCJ011871760">
    <property type="protein sequence ID" value="GFD59969.1"/>
    <property type="molecule type" value="Genomic_DNA"/>
</dbReference>
<sequence>AHREPEPAALVVGAQLTFSKLVQTLVLDITTGQPQSENVVGLQLDRDVAQDLLGQTGQL</sequence>
<evidence type="ECO:0000313" key="1">
    <source>
        <dbReference type="EMBL" id="GFD59969.1"/>
    </source>
</evidence>
<reference evidence="1" key="1">
    <citation type="journal article" date="2019" name="Sci. Rep.">
        <title>Draft genome of Tanacetum cinerariifolium, the natural source of mosquito coil.</title>
        <authorList>
            <person name="Yamashiro T."/>
            <person name="Shiraishi A."/>
            <person name="Satake H."/>
            <person name="Nakayama K."/>
        </authorList>
    </citation>
    <scope>NUCLEOTIDE SEQUENCE</scope>
</reference>
<organism evidence="1">
    <name type="scientific">Tanacetum cinerariifolium</name>
    <name type="common">Dalmatian daisy</name>
    <name type="synonym">Chrysanthemum cinerariifolium</name>
    <dbReference type="NCBI Taxonomy" id="118510"/>
    <lineage>
        <taxon>Eukaryota</taxon>
        <taxon>Viridiplantae</taxon>
        <taxon>Streptophyta</taxon>
        <taxon>Embryophyta</taxon>
        <taxon>Tracheophyta</taxon>
        <taxon>Spermatophyta</taxon>
        <taxon>Magnoliopsida</taxon>
        <taxon>eudicotyledons</taxon>
        <taxon>Gunneridae</taxon>
        <taxon>Pentapetalae</taxon>
        <taxon>asterids</taxon>
        <taxon>campanulids</taxon>
        <taxon>Asterales</taxon>
        <taxon>Asteraceae</taxon>
        <taxon>Asteroideae</taxon>
        <taxon>Anthemideae</taxon>
        <taxon>Anthemidinae</taxon>
        <taxon>Tanacetum</taxon>
    </lineage>
</organism>
<gene>
    <name evidence="1" type="ORF">Tci_931938</name>
</gene>
<comment type="caution">
    <text evidence="1">The sequence shown here is derived from an EMBL/GenBank/DDBJ whole genome shotgun (WGS) entry which is preliminary data.</text>
</comment>
<dbReference type="AlphaFoldDB" id="A0A699XJJ8"/>
<protein>
    <submittedName>
        <fullName evidence="1">Uncharacterized protein</fullName>
    </submittedName>
</protein>
<feature type="non-terminal residue" evidence="1">
    <location>
        <position position="1"/>
    </location>
</feature>
<proteinExistence type="predicted"/>
<name>A0A699XJJ8_TANCI</name>